<dbReference type="KEGG" id="tcc:108663614"/>
<reference evidence="3" key="2">
    <citation type="submission" date="2025-08" db="UniProtKB">
        <authorList>
            <consortium name="RefSeq"/>
        </authorList>
    </citation>
    <scope>IDENTIFICATION</scope>
</reference>
<dbReference type="RefSeq" id="XP_017984318.1">
    <property type="nucleotide sequence ID" value="XM_018128829.1"/>
</dbReference>
<feature type="domain" description="F-box" evidence="1">
    <location>
        <begin position="33"/>
        <end position="72"/>
    </location>
</feature>
<dbReference type="InterPro" id="IPR017451">
    <property type="entry name" value="F-box-assoc_interact_dom"/>
</dbReference>
<dbReference type="GeneID" id="108663614"/>
<dbReference type="PANTHER" id="PTHR31672">
    <property type="entry name" value="BNACNNG10540D PROTEIN"/>
    <property type="match status" value="1"/>
</dbReference>
<dbReference type="InterPro" id="IPR001810">
    <property type="entry name" value="F-box_dom"/>
</dbReference>
<gene>
    <name evidence="3" type="primary">LOC108663614</name>
</gene>
<dbReference type="PANTHER" id="PTHR31672:SF13">
    <property type="entry name" value="F-BOX PROTEIN CPR30-LIKE"/>
    <property type="match status" value="1"/>
</dbReference>
<dbReference type="InterPro" id="IPR036047">
    <property type="entry name" value="F-box-like_dom_sf"/>
</dbReference>
<evidence type="ECO:0000313" key="2">
    <source>
        <dbReference type="Proteomes" id="UP000694886"/>
    </source>
</evidence>
<dbReference type="AlphaFoldDB" id="A0AB32WXE1"/>
<evidence type="ECO:0000259" key="1">
    <source>
        <dbReference type="SMART" id="SM00256"/>
    </source>
</evidence>
<dbReference type="NCBIfam" id="TIGR01640">
    <property type="entry name" value="F_box_assoc_1"/>
    <property type="match status" value="1"/>
</dbReference>
<name>A0AB32WXE1_THECC</name>
<dbReference type="Pfam" id="PF00646">
    <property type="entry name" value="F-box"/>
    <property type="match status" value="1"/>
</dbReference>
<organism evidence="2 3">
    <name type="scientific">Theobroma cacao</name>
    <name type="common">Cacao</name>
    <name type="synonym">Cocoa</name>
    <dbReference type="NCBI Taxonomy" id="3641"/>
    <lineage>
        <taxon>Eukaryota</taxon>
        <taxon>Viridiplantae</taxon>
        <taxon>Streptophyta</taxon>
        <taxon>Embryophyta</taxon>
        <taxon>Tracheophyta</taxon>
        <taxon>Spermatophyta</taxon>
        <taxon>Magnoliopsida</taxon>
        <taxon>eudicotyledons</taxon>
        <taxon>Gunneridae</taxon>
        <taxon>Pentapetalae</taxon>
        <taxon>rosids</taxon>
        <taxon>malvids</taxon>
        <taxon>Malvales</taxon>
        <taxon>Malvaceae</taxon>
        <taxon>Byttnerioideae</taxon>
        <taxon>Theobroma</taxon>
    </lineage>
</organism>
<dbReference type="Gene3D" id="2.60.120.10">
    <property type="entry name" value="Jelly Rolls"/>
    <property type="match status" value="1"/>
</dbReference>
<evidence type="ECO:0000313" key="3">
    <source>
        <dbReference type="RefSeq" id="XP_017984318.1"/>
    </source>
</evidence>
<dbReference type="InterPro" id="IPR006527">
    <property type="entry name" value="F-box-assoc_dom_typ1"/>
</dbReference>
<dbReference type="Pfam" id="PF07734">
    <property type="entry name" value="FBA_1"/>
    <property type="match status" value="1"/>
</dbReference>
<sequence length="417" mass="47366">MAIVRCRVSRRRRMKTPAEEVGMKSPATEVADIDDLLIEILQRLPTKTLLLFKLVSKQWLSIISSSDFSISHTRFLLNEGSLKPSVLFLDVIYRQPPTKFVFLPLNRDTKQLPLLDLINAPYITIMQSCNGLLLCTYDYDNQSYFICNPVIKKFKTISCPMPPMLEYHLVGVNLAFDPLKSPYYKIISIWQEMLLDKDEENNCLCRMTSNFSMDIYSSEADSWNASKIKFTSEWAIQFDHAIFFNGAIHWDSVAKESLYLDVETECLMPMPMPMPKPSSINLKPPYCDYDIFCLVVRSDEDKGDSMVAVLQCGTTLYYNFKDKAMEVRTDGPKANGYRYDIARFRGCEYFETLSCDYQVVTRSSLVNYVLSPTIIDLGFLAVAFAALSSQNPGVITIANAAFGSDPSINPDLLAKAF</sequence>
<dbReference type="InterPro" id="IPR050796">
    <property type="entry name" value="SCF_F-box_component"/>
</dbReference>
<proteinExistence type="predicted"/>
<dbReference type="SUPFAM" id="SSF81383">
    <property type="entry name" value="F-box domain"/>
    <property type="match status" value="1"/>
</dbReference>
<dbReference type="Gramene" id="Tc10v2_t008710.1">
    <property type="protein sequence ID" value="Tc10v2_p008710.1"/>
    <property type="gene ID" value="Tc10v2_g008710"/>
</dbReference>
<dbReference type="InterPro" id="IPR014710">
    <property type="entry name" value="RmlC-like_jellyroll"/>
</dbReference>
<accession>A0AB32WXE1</accession>
<reference evidence="2" key="1">
    <citation type="journal article" date="1997" name="Nucleic Acids Res.">
        <title>tRNAscan-SE: a program for improved detection of transfer RNA genes in genomic sequence.</title>
        <authorList>
            <person name="Lowe T.M."/>
            <person name="Eddy S.R."/>
        </authorList>
    </citation>
    <scope>NUCLEOTIDE SEQUENCE [LARGE SCALE GENOMIC DNA]</scope>
    <source>
        <strain evidence="2">r\B97-61/B2</strain>
    </source>
</reference>
<protein>
    <submittedName>
        <fullName evidence="3">F-box protein At5g07610-like</fullName>
    </submittedName>
</protein>
<dbReference type="SMART" id="SM00256">
    <property type="entry name" value="FBOX"/>
    <property type="match status" value="1"/>
</dbReference>
<dbReference type="Proteomes" id="UP000694886">
    <property type="component" value="Chromosome 10"/>
</dbReference>